<evidence type="ECO:0000313" key="1">
    <source>
        <dbReference type="EMBL" id="PIS43414.1"/>
    </source>
</evidence>
<dbReference type="Proteomes" id="UP000228687">
    <property type="component" value="Unassembled WGS sequence"/>
</dbReference>
<name>A0A2H0YY58_9BACT</name>
<dbReference type="AlphaFoldDB" id="A0A2H0YY58"/>
<organism evidence="1 2">
    <name type="scientific">Candidatus Kaiserbacteria bacterium CG08_land_8_20_14_0_20_50_21</name>
    <dbReference type="NCBI Taxonomy" id="1974604"/>
    <lineage>
        <taxon>Bacteria</taxon>
        <taxon>Candidatus Kaiseribacteriota</taxon>
    </lineage>
</organism>
<accession>A0A2H0YY58</accession>
<reference evidence="2" key="1">
    <citation type="submission" date="2017-09" db="EMBL/GenBank/DDBJ databases">
        <title>Depth-based differentiation of microbial function through sediment-hosted aquifers and enrichment of novel symbionts in the deep terrestrial subsurface.</title>
        <authorList>
            <person name="Probst A.J."/>
            <person name="Ladd B."/>
            <person name="Jarett J.K."/>
            <person name="Geller-Mcgrath D.E."/>
            <person name="Sieber C.M.K."/>
            <person name="Emerson J.B."/>
            <person name="Anantharaman K."/>
            <person name="Thomas B.C."/>
            <person name="Malmstrom R."/>
            <person name="Stieglmeier M."/>
            <person name="Klingl A."/>
            <person name="Woyke T."/>
            <person name="Ryan C.M."/>
            <person name="Banfield J.F."/>
        </authorList>
    </citation>
    <scope>NUCLEOTIDE SEQUENCE [LARGE SCALE GENOMIC DNA]</scope>
</reference>
<gene>
    <name evidence="1" type="ORF">COT23_01405</name>
</gene>
<dbReference type="EMBL" id="PEXT01000028">
    <property type="protein sequence ID" value="PIS43414.1"/>
    <property type="molecule type" value="Genomic_DNA"/>
</dbReference>
<comment type="caution">
    <text evidence="1">The sequence shown here is derived from an EMBL/GenBank/DDBJ whole genome shotgun (WGS) entry which is preliminary data.</text>
</comment>
<sequence>MVDASGDETYENIVKGLTITNVDTDLDNGVISGRIGDWFQLHDTYFSGTALSTVDGALSSYLWRVSQRFNEMFYTHFNRYLTLSNVFPAADLAMGTFAYTGPVFAAGSAVDTAVAGMGKLRVVVANQAIGAGTNLVMSITCKREDDTTVAIAATLLSNAIVGTAAILGEQGLSGNAASGQKVILVAATAQFKAAEKVLIEDDNAAEWGTVDTIISNTSITLTENLRNTYTTAASAKVTPLFKDVTACTASTGNAGDDVTFGVAPDRTVALS</sequence>
<evidence type="ECO:0000313" key="2">
    <source>
        <dbReference type="Proteomes" id="UP000228687"/>
    </source>
</evidence>
<proteinExistence type="predicted"/>
<protein>
    <submittedName>
        <fullName evidence="1">Uncharacterized protein</fullName>
    </submittedName>
</protein>